<evidence type="ECO:0000256" key="7">
    <source>
        <dbReference type="ARBA" id="ARBA00023014"/>
    </source>
</evidence>
<evidence type="ECO:0000256" key="8">
    <source>
        <dbReference type="ARBA" id="ARBA00023239"/>
    </source>
</evidence>
<dbReference type="SUPFAM" id="SSF102114">
    <property type="entry name" value="Radical SAM enzymes"/>
    <property type="match status" value="1"/>
</dbReference>
<gene>
    <name evidence="10" type="ORF">ENJ89_00985</name>
</gene>
<evidence type="ECO:0000256" key="4">
    <source>
        <dbReference type="ARBA" id="ARBA00022723"/>
    </source>
</evidence>
<comment type="caution">
    <text evidence="10">The sequence shown here is derived from an EMBL/GenBank/DDBJ whole genome shotgun (WGS) entry which is preliminary data.</text>
</comment>
<dbReference type="GO" id="GO:0016829">
    <property type="term" value="F:lyase activity"/>
    <property type="evidence" value="ECO:0007669"/>
    <property type="project" value="UniProtKB-KW"/>
</dbReference>
<evidence type="ECO:0000256" key="5">
    <source>
        <dbReference type="ARBA" id="ARBA00022842"/>
    </source>
</evidence>
<evidence type="ECO:0000256" key="1">
    <source>
        <dbReference type="ARBA" id="ARBA00001966"/>
    </source>
</evidence>
<organism evidence="10">
    <name type="scientific">Caldithrix abyssi</name>
    <dbReference type="NCBI Taxonomy" id="187145"/>
    <lineage>
        <taxon>Bacteria</taxon>
        <taxon>Pseudomonadati</taxon>
        <taxon>Calditrichota</taxon>
        <taxon>Calditrichia</taxon>
        <taxon>Calditrichales</taxon>
        <taxon>Calditrichaceae</taxon>
        <taxon>Caldithrix</taxon>
    </lineage>
</organism>
<accession>A0A7V5PMP0</accession>
<dbReference type="InterPro" id="IPR013785">
    <property type="entry name" value="Aldolase_TIM"/>
</dbReference>
<evidence type="ECO:0000259" key="9">
    <source>
        <dbReference type="PROSITE" id="PS51918"/>
    </source>
</evidence>
<dbReference type="PANTHER" id="PTHR42836">
    <property type="entry name" value="7-CARBOXY-7-DEAZAGUANINE SYNTHASE"/>
    <property type="match status" value="1"/>
</dbReference>
<keyword evidence="8" id="KW-0456">Lyase</keyword>
<evidence type="ECO:0000256" key="3">
    <source>
        <dbReference type="ARBA" id="ARBA00022691"/>
    </source>
</evidence>
<protein>
    <submittedName>
        <fullName evidence="10">Radical SAM protein</fullName>
    </submittedName>
</protein>
<sequence>MENATLKINEIFFSIQGESTYAGLPCVFVRLTYCNLRCTYCDTTYAFTEGRDMSLEEILTQVERYGCRLVEITGGEPLLQKNVYPLMTELCDRGYRVLLETGGHMSIRSVDSRVVRIMDIKCPSSGESGKNDWSNIEALTARDEVKFVIGNREDYEWAKRILFQHTLNERCTVLFSP</sequence>
<keyword evidence="6" id="KW-0408">Iron</keyword>
<dbReference type="PROSITE" id="PS51918">
    <property type="entry name" value="RADICAL_SAM"/>
    <property type="match status" value="1"/>
</dbReference>
<reference evidence="10" key="1">
    <citation type="journal article" date="2020" name="mSystems">
        <title>Genome- and Community-Level Interaction Insights into Carbon Utilization and Element Cycling Functions of Hydrothermarchaeota in Hydrothermal Sediment.</title>
        <authorList>
            <person name="Zhou Z."/>
            <person name="Liu Y."/>
            <person name="Xu W."/>
            <person name="Pan J."/>
            <person name="Luo Z.H."/>
            <person name="Li M."/>
        </authorList>
    </citation>
    <scope>NUCLEOTIDE SEQUENCE [LARGE SCALE GENOMIC DNA]</scope>
    <source>
        <strain evidence="10">HyVt-527</strain>
    </source>
</reference>
<dbReference type="GO" id="GO:0046872">
    <property type="term" value="F:metal ion binding"/>
    <property type="evidence" value="ECO:0007669"/>
    <property type="project" value="UniProtKB-KW"/>
</dbReference>
<evidence type="ECO:0000313" key="10">
    <source>
        <dbReference type="EMBL" id="HHJ51741.1"/>
    </source>
</evidence>
<feature type="non-terminal residue" evidence="10">
    <location>
        <position position="177"/>
    </location>
</feature>
<dbReference type="GO" id="GO:0051539">
    <property type="term" value="F:4 iron, 4 sulfur cluster binding"/>
    <property type="evidence" value="ECO:0007669"/>
    <property type="project" value="UniProtKB-KW"/>
</dbReference>
<dbReference type="InterPro" id="IPR024924">
    <property type="entry name" value="7-CO-7-deazaguanine_synth-like"/>
</dbReference>
<dbReference type="HAMAP" id="MF_00917">
    <property type="entry name" value="QueE"/>
    <property type="match status" value="1"/>
</dbReference>
<feature type="domain" description="Radical SAM core" evidence="9">
    <location>
        <begin position="21"/>
        <end position="177"/>
    </location>
</feature>
<name>A0A7V5PMP0_CALAY</name>
<dbReference type="SFLD" id="SFLDS00029">
    <property type="entry name" value="Radical_SAM"/>
    <property type="match status" value="1"/>
</dbReference>
<comment type="cofactor">
    <cofactor evidence="1">
        <name>[4Fe-4S] cluster</name>
        <dbReference type="ChEBI" id="CHEBI:49883"/>
    </cofactor>
</comment>
<dbReference type="EMBL" id="DROD01000070">
    <property type="protein sequence ID" value="HHJ51741.1"/>
    <property type="molecule type" value="Genomic_DNA"/>
</dbReference>
<keyword evidence="7" id="KW-0411">Iron-sulfur</keyword>
<dbReference type="AlphaFoldDB" id="A0A7V5PMP0"/>
<dbReference type="CDD" id="cd01335">
    <property type="entry name" value="Radical_SAM"/>
    <property type="match status" value="1"/>
</dbReference>
<keyword evidence="5" id="KW-0460">Magnesium</keyword>
<proteinExistence type="inferred from homology"/>
<evidence type="ECO:0000256" key="2">
    <source>
        <dbReference type="ARBA" id="ARBA00022485"/>
    </source>
</evidence>
<dbReference type="Pfam" id="PF04055">
    <property type="entry name" value="Radical_SAM"/>
    <property type="match status" value="1"/>
</dbReference>
<evidence type="ECO:0000256" key="6">
    <source>
        <dbReference type="ARBA" id="ARBA00023004"/>
    </source>
</evidence>
<keyword evidence="2" id="KW-0004">4Fe-4S</keyword>
<dbReference type="Gene3D" id="3.20.20.70">
    <property type="entry name" value="Aldolase class I"/>
    <property type="match status" value="1"/>
</dbReference>
<dbReference type="InterPro" id="IPR007197">
    <property type="entry name" value="rSAM"/>
</dbReference>
<keyword evidence="4" id="KW-0479">Metal-binding</keyword>
<dbReference type="Proteomes" id="UP000886124">
    <property type="component" value="Unassembled WGS sequence"/>
</dbReference>
<dbReference type="InterPro" id="IPR058240">
    <property type="entry name" value="rSAM_sf"/>
</dbReference>
<dbReference type="PANTHER" id="PTHR42836:SF1">
    <property type="entry name" value="7-CARBOXY-7-DEAZAGUANINE SYNTHASE"/>
    <property type="match status" value="1"/>
</dbReference>
<keyword evidence="3" id="KW-0949">S-adenosyl-L-methionine</keyword>
<dbReference type="PIRSF" id="PIRSF000370">
    <property type="entry name" value="QueE"/>
    <property type="match status" value="1"/>
</dbReference>